<name>A0ABW5REM1_9BACL</name>
<evidence type="ECO:0000313" key="2">
    <source>
        <dbReference type="EMBL" id="MFD2673525.1"/>
    </source>
</evidence>
<proteinExistence type="predicted"/>
<feature type="domain" description="Phage tail collar" evidence="1">
    <location>
        <begin position="6"/>
        <end position="62"/>
    </location>
</feature>
<dbReference type="Pfam" id="PF07484">
    <property type="entry name" value="Collar"/>
    <property type="match status" value="1"/>
</dbReference>
<comment type="caution">
    <text evidence="2">The sequence shown here is derived from an EMBL/GenBank/DDBJ whole genome shotgun (WGS) entry which is preliminary data.</text>
</comment>
<dbReference type="Proteomes" id="UP001597497">
    <property type="component" value="Unassembled WGS sequence"/>
</dbReference>
<dbReference type="Gene3D" id="3.90.1340.10">
    <property type="entry name" value="Phage tail collar domain"/>
    <property type="match status" value="1"/>
</dbReference>
<gene>
    <name evidence="2" type="ORF">ACFSUC_18405</name>
</gene>
<dbReference type="InterPro" id="IPR037053">
    <property type="entry name" value="Phage_tail_collar_dom_sf"/>
</dbReference>
<dbReference type="RefSeq" id="WP_379931109.1">
    <property type="nucleotide sequence ID" value="NZ_JBHUMM010000044.1"/>
</dbReference>
<evidence type="ECO:0000313" key="3">
    <source>
        <dbReference type="Proteomes" id="UP001597497"/>
    </source>
</evidence>
<dbReference type="InterPro" id="IPR011083">
    <property type="entry name" value="Phage_tail_collar_dom"/>
</dbReference>
<evidence type="ECO:0000259" key="1">
    <source>
        <dbReference type="Pfam" id="PF07484"/>
    </source>
</evidence>
<accession>A0ABW5REM1</accession>
<dbReference type="SUPFAM" id="SSF88874">
    <property type="entry name" value="Receptor-binding domain of short tail fibre protein gp12"/>
    <property type="match status" value="1"/>
</dbReference>
<sequence>MDGFLGEIRIFAGRYAPEGWAMCNGQLLAISQNDALYSLIGTTYGGDGINSFALPDLRGRLPLHQGERPSSSTLFRMGQRGGSEEITLLSSQMPSHTHSVSSSKVGSTDNPTNAFWGTGPSPLYSDNSPSSMMSSQAISKSGGNLAHENMMPFLALTYIIALVGTFPTRS</sequence>
<reference evidence="3" key="1">
    <citation type="journal article" date="2019" name="Int. J. Syst. Evol. Microbiol.">
        <title>The Global Catalogue of Microorganisms (GCM) 10K type strain sequencing project: providing services to taxonomists for standard genome sequencing and annotation.</title>
        <authorList>
            <consortium name="The Broad Institute Genomics Platform"/>
            <consortium name="The Broad Institute Genome Sequencing Center for Infectious Disease"/>
            <person name="Wu L."/>
            <person name="Ma J."/>
        </authorList>
    </citation>
    <scope>NUCLEOTIDE SEQUENCE [LARGE SCALE GENOMIC DNA]</scope>
    <source>
        <strain evidence="3">KCTC 33676</strain>
    </source>
</reference>
<dbReference type="EMBL" id="JBHUMM010000044">
    <property type="protein sequence ID" value="MFD2673525.1"/>
    <property type="molecule type" value="Genomic_DNA"/>
</dbReference>
<keyword evidence="3" id="KW-1185">Reference proteome</keyword>
<protein>
    <submittedName>
        <fullName evidence="2">Phage tail protein</fullName>
    </submittedName>
</protein>
<organism evidence="2 3">
    <name type="scientific">Marinicrinis sediminis</name>
    <dbReference type="NCBI Taxonomy" id="1652465"/>
    <lineage>
        <taxon>Bacteria</taxon>
        <taxon>Bacillati</taxon>
        <taxon>Bacillota</taxon>
        <taxon>Bacilli</taxon>
        <taxon>Bacillales</taxon>
        <taxon>Paenibacillaceae</taxon>
    </lineage>
</organism>